<dbReference type="GO" id="GO:0009279">
    <property type="term" value="C:cell outer membrane"/>
    <property type="evidence" value="ECO:0007669"/>
    <property type="project" value="UniProtKB-SubCell"/>
</dbReference>
<evidence type="ECO:0000256" key="5">
    <source>
        <dbReference type="ARBA" id="ARBA00023237"/>
    </source>
</evidence>
<keyword evidence="8" id="KW-1185">Reference proteome</keyword>
<proteinExistence type="inferred from homology"/>
<dbReference type="PANTHER" id="PTHR38776">
    <property type="entry name" value="MLTA-INTERACTING PROTEIN-RELATED"/>
    <property type="match status" value="1"/>
</dbReference>
<name>A0A7H0LR57_9SPHN</name>
<dbReference type="KEGG" id="spap:H3Z74_21165"/>
<evidence type="ECO:0000313" key="7">
    <source>
        <dbReference type="EMBL" id="QNQ12160.1"/>
    </source>
</evidence>
<evidence type="ECO:0000256" key="3">
    <source>
        <dbReference type="ARBA" id="ARBA00022729"/>
    </source>
</evidence>
<evidence type="ECO:0000256" key="6">
    <source>
        <dbReference type="SAM" id="SignalP"/>
    </source>
</evidence>
<reference evidence="7 8" key="1">
    <citation type="submission" date="2020-09" db="EMBL/GenBank/DDBJ databases">
        <title>Sphingomonas sp., a new species isolated from pork steak.</title>
        <authorList>
            <person name="Heidler von Heilborn D."/>
        </authorList>
    </citation>
    <scope>NUCLEOTIDE SEQUENCE [LARGE SCALE GENOMIC DNA]</scope>
    <source>
        <strain evidence="8">S8-3T</strain>
    </source>
</reference>
<dbReference type="InterPro" id="IPR010583">
    <property type="entry name" value="MipA"/>
</dbReference>
<keyword evidence="5" id="KW-0998">Cell outer membrane</keyword>
<accession>A0A7H0LR57</accession>
<evidence type="ECO:0000256" key="1">
    <source>
        <dbReference type="ARBA" id="ARBA00004442"/>
    </source>
</evidence>
<feature type="signal peptide" evidence="6">
    <location>
        <begin position="1"/>
        <end position="20"/>
    </location>
</feature>
<dbReference type="Pfam" id="PF06629">
    <property type="entry name" value="MipA"/>
    <property type="match status" value="1"/>
</dbReference>
<evidence type="ECO:0000313" key="8">
    <source>
        <dbReference type="Proteomes" id="UP000516148"/>
    </source>
</evidence>
<evidence type="ECO:0000256" key="4">
    <source>
        <dbReference type="ARBA" id="ARBA00023136"/>
    </source>
</evidence>
<protein>
    <submittedName>
        <fullName evidence="7">MipA/OmpV family protein</fullName>
    </submittedName>
</protein>
<gene>
    <name evidence="7" type="ORF">H3Z74_21165</name>
</gene>
<feature type="chain" id="PRO_5028841168" evidence="6">
    <location>
        <begin position="21"/>
        <end position="287"/>
    </location>
</feature>
<dbReference type="Proteomes" id="UP000516148">
    <property type="component" value="Chromosome"/>
</dbReference>
<comment type="similarity">
    <text evidence="2">Belongs to the MipA/OmpV family.</text>
</comment>
<comment type="subcellular location">
    <subcellularLocation>
        <location evidence="1">Cell outer membrane</location>
    </subcellularLocation>
</comment>
<keyword evidence="4" id="KW-0472">Membrane</keyword>
<dbReference type="EMBL" id="CP061038">
    <property type="protein sequence ID" value="QNQ12160.1"/>
    <property type="molecule type" value="Genomic_DNA"/>
</dbReference>
<dbReference type="PANTHER" id="PTHR38776:SF1">
    <property type="entry name" value="MLTA-INTERACTING PROTEIN-RELATED"/>
    <property type="match status" value="1"/>
</dbReference>
<keyword evidence="3 6" id="KW-0732">Signal</keyword>
<organism evidence="7 8">
    <name type="scientific">Sphingomonas alpina</name>
    <dbReference type="NCBI Taxonomy" id="653931"/>
    <lineage>
        <taxon>Bacteria</taxon>
        <taxon>Pseudomonadati</taxon>
        <taxon>Pseudomonadota</taxon>
        <taxon>Alphaproteobacteria</taxon>
        <taxon>Sphingomonadales</taxon>
        <taxon>Sphingomonadaceae</taxon>
        <taxon>Sphingomonas</taxon>
    </lineage>
</organism>
<sequence length="287" mass="29704">MCVILSAVLFSFPLAAPAFAQDTNSPAEPAPPAPEIGGDSLSVAVGVASVPSYEGSDSNRFLAVGVVRGSLSGINFSTRGTRLLVDVVPDKPGPGFDFQLGPVAGVNLDRTSLKSIKDTRVAALGERKTAVELGGYIGIGKTGVITSDYDKLTASVSYVHDVNNAHKSYLITPQIEYGTPLSRKAYVGVSANAVYAGGGYARTYFSVDAPGSLASTLPTYSAGKGWKSYSLTGLATYSLTGDLTHGLAVIAGVSYSRLLGDFAESPVTRIAGDRNQLLFGAGIGYTF</sequence>
<evidence type="ECO:0000256" key="2">
    <source>
        <dbReference type="ARBA" id="ARBA00005722"/>
    </source>
</evidence>
<dbReference type="AlphaFoldDB" id="A0A7H0LR57"/>